<dbReference type="InterPro" id="IPR002110">
    <property type="entry name" value="Ankyrin_rpt"/>
</dbReference>
<feature type="repeat" description="ANK" evidence="3">
    <location>
        <begin position="145"/>
        <end position="177"/>
    </location>
</feature>
<proteinExistence type="predicted"/>
<feature type="repeat" description="ANK" evidence="3">
    <location>
        <begin position="178"/>
        <end position="210"/>
    </location>
</feature>
<reference evidence="5 6" key="1">
    <citation type="submission" date="2019-12" db="EMBL/GenBank/DDBJ databases">
        <title>Draft genome sequence of the ascomycete Xylaria multiplex DSM 110363.</title>
        <authorList>
            <person name="Buettner E."/>
            <person name="Kellner H."/>
        </authorList>
    </citation>
    <scope>NUCLEOTIDE SEQUENCE [LARGE SCALE GENOMIC DNA]</scope>
    <source>
        <strain evidence="5 6">DSM 110363</strain>
    </source>
</reference>
<feature type="compositionally biased region" description="Polar residues" evidence="4">
    <location>
        <begin position="89"/>
        <end position="105"/>
    </location>
</feature>
<dbReference type="PROSITE" id="PS50088">
    <property type="entry name" value="ANK_REPEAT"/>
    <property type="match status" value="3"/>
</dbReference>
<dbReference type="Proteomes" id="UP000481858">
    <property type="component" value="Unassembled WGS sequence"/>
</dbReference>
<comment type="caution">
    <text evidence="5">The sequence shown here is derived from an EMBL/GenBank/DDBJ whole genome shotgun (WGS) entry which is preliminary data.</text>
</comment>
<dbReference type="Gene3D" id="1.25.40.20">
    <property type="entry name" value="Ankyrin repeat-containing domain"/>
    <property type="match status" value="1"/>
</dbReference>
<evidence type="ECO:0000313" key="6">
    <source>
        <dbReference type="Proteomes" id="UP000481858"/>
    </source>
</evidence>
<accession>A0A7C8MI95</accession>
<feature type="region of interest" description="Disordered" evidence="4">
    <location>
        <begin position="89"/>
        <end position="110"/>
    </location>
</feature>
<evidence type="ECO:0000313" key="5">
    <source>
        <dbReference type="EMBL" id="KAF2963150.1"/>
    </source>
</evidence>
<gene>
    <name evidence="5" type="ORF">GQX73_g10430</name>
</gene>
<evidence type="ECO:0000256" key="1">
    <source>
        <dbReference type="ARBA" id="ARBA00022737"/>
    </source>
</evidence>
<protein>
    <submittedName>
        <fullName evidence="5">Uncharacterized protein</fullName>
    </submittedName>
</protein>
<dbReference type="PANTHER" id="PTHR24198:SF165">
    <property type="entry name" value="ANKYRIN REPEAT-CONTAINING PROTEIN-RELATED"/>
    <property type="match status" value="1"/>
</dbReference>
<dbReference type="InterPro" id="IPR036770">
    <property type="entry name" value="Ankyrin_rpt-contain_sf"/>
</dbReference>
<keyword evidence="6" id="KW-1185">Reference proteome</keyword>
<keyword evidence="1" id="KW-0677">Repeat</keyword>
<evidence type="ECO:0000256" key="3">
    <source>
        <dbReference type="PROSITE-ProRule" id="PRU00023"/>
    </source>
</evidence>
<organism evidence="5 6">
    <name type="scientific">Xylaria multiplex</name>
    <dbReference type="NCBI Taxonomy" id="323545"/>
    <lineage>
        <taxon>Eukaryota</taxon>
        <taxon>Fungi</taxon>
        <taxon>Dikarya</taxon>
        <taxon>Ascomycota</taxon>
        <taxon>Pezizomycotina</taxon>
        <taxon>Sordariomycetes</taxon>
        <taxon>Xylariomycetidae</taxon>
        <taxon>Xylariales</taxon>
        <taxon>Xylariaceae</taxon>
        <taxon>Xylaria</taxon>
    </lineage>
</organism>
<dbReference type="PROSITE" id="PS50297">
    <property type="entry name" value="ANK_REP_REGION"/>
    <property type="match status" value="3"/>
</dbReference>
<dbReference type="InParanoid" id="A0A7C8MI95"/>
<dbReference type="SUPFAM" id="SSF48403">
    <property type="entry name" value="Ankyrin repeat"/>
    <property type="match status" value="1"/>
</dbReference>
<dbReference type="SMART" id="SM00248">
    <property type="entry name" value="ANK"/>
    <property type="match status" value="4"/>
</dbReference>
<name>A0A7C8MI95_9PEZI</name>
<dbReference type="AlphaFoldDB" id="A0A7C8MI95"/>
<keyword evidence="2 3" id="KW-0040">ANK repeat</keyword>
<dbReference type="EMBL" id="WUBL01000229">
    <property type="protein sequence ID" value="KAF2963150.1"/>
    <property type="molecule type" value="Genomic_DNA"/>
</dbReference>
<dbReference type="Pfam" id="PF12796">
    <property type="entry name" value="Ank_2"/>
    <property type="match status" value="1"/>
</dbReference>
<evidence type="ECO:0000256" key="4">
    <source>
        <dbReference type="SAM" id="MobiDB-lite"/>
    </source>
</evidence>
<feature type="repeat" description="ANK" evidence="3">
    <location>
        <begin position="248"/>
        <end position="280"/>
    </location>
</feature>
<sequence length="282" mass="30504">MKVRQIQQKPKLQPDNQTDSTDRFSAIIHHASNPPQAPLAAPLRQNREGECVFSSAVSIFGHYTLLDAVDMNGIDRFSTAAVNMPLTPSSETPWLTNESTSTSHESGGFGSVVINPGKVRASPNGNEVPSTDLILANGQQGDSYGWQSPLHLAAQKGDDRIVRVLLQYQSDCNERDSDGLTPLFHAIISGHEDVASLLLEHGARIGEKDWQGRTALALAVIYRREALLETLLQKCAGDQALIDGYNATGQAPLHVAIDIGFEAGVRLLLEHGANLTSTRKIP</sequence>
<dbReference type="Pfam" id="PF00023">
    <property type="entry name" value="Ank"/>
    <property type="match status" value="1"/>
</dbReference>
<dbReference type="PANTHER" id="PTHR24198">
    <property type="entry name" value="ANKYRIN REPEAT AND PROTEIN KINASE DOMAIN-CONTAINING PROTEIN"/>
    <property type="match status" value="1"/>
</dbReference>
<evidence type="ECO:0000256" key="2">
    <source>
        <dbReference type="ARBA" id="ARBA00023043"/>
    </source>
</evidence>
<dbReference type="OrthoDB" id="20872at2759"/>